<feature type="domain" description="Ras-associating" evidence="1">
    <location>
        <begin position="1"/>
        <end position="83"/>
    </location>
</feature>
<dbReference type="InterPro" id="IPR052072">
    <property type="entry name" value="Vascular_dev_regulator"/>
</dbReference>
<organism evidence="2 3">
    <name type="scientific">Bucco capensis</name>
    <name type="common">collared puffbird</name>
    <dbReference type="NCBI Taxonomy" id="135168"/>
    <lineage>
        <taxon>Eukaryota</taxon>
        <taxon>Metazoa</taxon>
        <taxon>Chordata</taxon>
        <taxon>Craniata</taxon>
        <taxon>Vertebrata</taxon>
        <taxon>Euteleostomi</taxon>
        <taxon>Archelosauria</taxon>
        <taxon>Archosauria</taxon>
        <taxon>Dinosauria</taxon>
        <taxon>Saurischia</taxon>
        <taxon>Theropoda</taxon>
        <taxon>Coelurosauria</taxon>
        <taxon>Aves</taxon>
        <taxon>Neognathae</taxon>
        <taxon>Neoaves</taxon>
        <taxon>Telluraves</taxon>
        <taxon>Coraciimorphae</taxon>
        <taxon>Piciformes</taxon>
        <taxon>Bucconidae</taxon>
        <taxon>Bucco</taxon>
    </lineage>
</organism>
<dbReference type="GO" id="GO:0035024">
    <property type="term" value="P:negative regulation of Rho protein signal transduction"/>
    <property type="evidence" value="ECO:0007669"/>
    <property type="project" value="TreeGrafter"/>
</dbReference>
<dbReference type="Pfam" id="PF00788">
    <property type="entry name" value="RA"/>
    <property type="match status" value="1"/>
</dbReference>
<evidence type="ECO:0000313" key="2">
    <source>
        <dbReference type="EMBL" id="NXH12356.1"/>
    </source>
</evidence>
<proteinExistence type="predicted"/>
<gene>
    <name evidence="2" type="primary">Radil_0</name>
    <name evidence="2" type="ORF">BUCCAP_R15887</name>
</gene>
<dbReference type="OrthoDB" id="3908708at2759"/>
<feature type="non-terminal residue" evidence="2">
    <location>
        <position position="87"/>
    </location>
</feature>
<dbReference type="PROSITE" id="PS50200">
    <property type="entry name" value="RA"/>
    <property type="match status" value="1"/>
</dbReference>
<name>A0A7K9HFW9_9PICI</name>
<dbReference type="PANTHER" id="PTHR16027">
    <property type="entry name" value="DILUTE DOMAIN-CONTAINING PROTEIN YPR089W"/>
    <property type="match status" value="1"/>
</dbReference>
<reference evidence="2 3" key="1">
    <citation type="submission" date="2019-09" db="EMBL/GenBank/DDBJ databases">
        <title>Bird 10,000 Genomes (B10K) Project - Family phase.</title>
        <authorList>
            <person name="Zhang G."/>
        </authorList>
    </citation>
    <scope>NUCLEOTIDE SEQUENCE [LARGE SCALE GENOMIC DNA]</scope>
    <source>
        <strain evidence="2">B10K-DU-001-16</strain>
        <tissue evidence="2">Muscle</tissue>
    </source>
</reference>
<dbReference type="SUPFAM" id="SSF54236">
    <property type="entry name" value="Ubiquitin-like"/>
    <property type="match status" value="1"/>
</dbReference>
<feature type="non-terminal residue" evidence="2">
    <location>
        <position position="1"/>
    </location>
</feature>
<dbReference type="GO" id="GO:0007165">
    <property type="term" value="P:signal transduction"/>
    <property type="evidence" value="ECO:0007669"/>
    <property type="project" value="InterPro"/>
</dbReference>
<dbReference type="Proteomes" id="UP000534107">
    <property type="component" value="Unassembled WGS sequence"/>
</dbReference>
<evidence type="ECO:0000313" key="3">
    <source>
        <dbReference type="Proteomes" id="UP000534107"/>
    </source>
</evidence>
<dbReference type="InterPro" id="IPR000159">
    <property type="entry name" value="RA_dom"/>
</dbReference>
<dbReference type="GO" id="GO:0005911">
    <property type="term" value="C:cell-cell junction"/>
    <property type="evidence" value="ECO:0007669"/>
    <property type="project" value="TreeGrafter"/>
</dbReference>
<keyword evidence="3" id="KW-1185">Reference proteome</keyword>
<dbReference type="GO" id="GO:0001525">
    <property type="term" value="P:angiogenesis"/>
    <property type="evidence" value="ECO:0007669"/>
    <property type="project" value="TreeGrafter"/>
</dbReference>
<dbReference type="PANTHER" id="PTHR16027:SF4">
    <property type="entry name" value="RAS-INTERACTING PROTEIN 1"/>
    <property type="match status" value="1"/>
</dbReference>
<comment type="caution">
    <text evidence="2">The sequence shown here is derived from an EMBL/GenBank/DDBJ whole genome shotgun (WGS) entry which is preliminary data.</text>
</comment>
<dbReference type="GO" id="GO:0051020">
    <property type="term" value="F:GTPase binding"/>
    <property type="evidence" value="ECO:0007669"/>
    <property type="project" value="TreeGrafter"/>
</dbReference>
<dbReference type="InterPro" id="IPR029071">
    <property type="entry name" value="Ubiquitin-like_domsf"/>
</dbReference>
<dbReference type="Gene3D" id="3.10.20.90">
    <property type="entry name" value="Phosphatidylinositol 3-kinase Catalytic Subunit, Chain A, domain 1"/>
    <property type="match status" value="1"/>
</dbReference>
<sequence>APPRATARQLLLEALERYGLSPEPGLPGGFVLCDVVGRGGPGGGWHVEYLRALGDAEKPLVLQDVWKPKAGCSRRFEIRRREEVERS</sequence>
<dbReference type="AlphaFoldDB" id="A0A7K9HFW9"/>
<accession>A0A7K9HFW9</accession>
<dbReference type="EMBL" id="VWZO01005480">
    <property type="protein sequence ID" value="NXH12356.1"/>
    <property type="molecule type" value="Genomic_DNA"/>
</dbReference>
<evidence type="ECO:0000259" key="1">
    <source>
        <dbReference type="PROSITE" id="PS50200"/>
    </source>
</evidence>
<protein>
    <submittedName>
        <fullName evidence="2">RADIL protein</fullName>
    </submittedName>
</protein>